<dbReference type="InterPro" id="IPR011990">
    <property type="entry name" value="TPR-like_helical_dom_sf"/>
</dbReference>
<dbReference type="SUPFAM" id="SSF49313">
    <property type="entry name" value="Cadherin-like"/>
    <property type="match status" value="1"/>
</dbReference>
<dbReference type="Gene3D" id="2.60.40.10">
    <property type="entry name" value="Immunoglobulins"/>
    <property type="match status" value="1"/>
</dbReference>
<dbReference type="Gene3D" id="1.25.40.10">
    <property type="entry name" value="Tetratricopeptide repeat domain"/>
    <property type="match status" value="1"/>
</dbReference>
<evidence type="ECO:0000259" key="2">
    <source>
        <dbReference type="PROSITE" id="PS50268"/>
    </source>
</evidence>
<name>A0A3A3F5F7_9GAMM</name>
<dbReference type="Proteomes" id="UP000265938">
    <property type="component" value="Unassembled WGS sequence"/>
</dbReference>
<evidence type="ECO:0000313" key="4">
    <source>
        <dbReference type="Proteomes" id="UP000265938"/>
    </source>
</evidence>
<dbReference type="AlphaFoldDB" id="A0A3A3F5F7"/>
<accession>A0A3A3F5F7</accession>
<dbReference type="InterPro" id="IPR015919">
    <property type="entry name" value="Cadherin-like_sf"/>
</dbReference>
<dbReference type="PROSITE" id="PS51257">
    <property type="entry name" value="PROKAR_LIPOPROTEIN"/>
    <property type="match status" value="1"/>
</dbReference>
<feature type="domain" description="Cadherin" evidence="2">
    <location>
        <begin position="57"/>
        <end position="135"/>
    </location>
</feature>
<comment type="caution">
    <text evidence="3">The sequence shown here is derived from an EMBL/GenBank/DDBJ whole genome shotgun (WGS) entry which is preliminary data.</text>
</comment>
<dbReference type="GO" id="GO:0007156">
    <property type="term" value="P:homophilic cell adhesion via plasma membrane adhesion molecules"/>
    <property type="evidence" value="ECO:0007669"/>
    <property type="project" value="InterPro"/>
</dbReference>
<gene>
    <name evidence="3" type="ORF">D4741_05030</name>
</gene>
<dbReference type="GO" id="GO:0005509">
    <property type="term" value="F:calcium ion binding"/>
    <property type="evidence" value="ECO:0007669"/>
    <property type="project" value="InterPro"/>
</dbReference>
<dbReference type="EMBL" id="QYSE01000001">
    <property type="protein sequence ID" value="RJF37438.1"/>
    <property type="molecule type" value="Genomic_DNA"/>
</dbReference>
<sequence>MLLSRQFPKIINASFHMGNKIKYLSLAVALALTGCGGSDGNKAPEFTSSSAFTLSEDSSLTGQLTTSDDDSVSYSLGSAASNGLFSLNADGSFSYTPKDNFAGQDTVTVTATDGNLSTDAVLTFTVNNVNDAPVLVSQSISVTTSTTTEGALTFNDVDGDTVTVSLVTPPANGTLTLDEQTGAFTFTAETLSEINDSFVIEFTDGIISSPISATIELKPSYVTNEDKLNYYYSSDKSHLKQAETIGENINDDAYMSDVNASLAIGYLLAGFDQKAIEYFDKIITLSDKANAYRLTAQKFDALGVAEQATSYRNLAVTTYNQYIASIGVENLTSNDAAFYSYIANEYKDSGEFTRAAELYKTLELYADSVRQENYTTVYGRLLTAFSNASSSAVERYLAEPNETNKALASEIIKTYGEAITKTGYQYVSSGEYKGEKTDRLKSAYVQGVIELSMQVNDIDTAKYYANYALSLFGHTGFDSNYSFSAAANSAVTLATYQSPLEKLTAYIGSLYDIDFAQNPAFNLISTEKDQTDAREKSYAYQIANKVIAGISVADAIVDAKNYFIEQDDNNVTSLYWAMANGTTSSGAASIVYSYGYPELGLALLDEASKVMFTEAYFDQQSLITTHRRTGWQGCARHISLDLLMGSEEQAKSHALQCTQWMEANSGKLSTELDIKGYSELIRTYNMAGINNKIPELVAKMKAEIDKLENPESKIPHLVSYLGYLNENNLTELAVEWVQEAITLVSSNAQSLEFEDFTDLFETIYLTLVSTEEIDNYYFIRDSFFVSLAKYQSNNEQYADIYQSIHSQLISMLDESTEYLLTQEDKVIQDNVETYVSLYTRLGQYNKAEQLINLDINAEADKLALYALQASLVATKDDFPGSTAASVDTDNDGKPNFFLSSATPDAISDSGLTADTDADNDGIEDSLDTTPLGE</sequence>
<dbReference type="InterPro" id="IPR010221">
    <property type="entry name" value="VCBS_dom"/>
</dbReference>
<organism evidence="3 4">
    <name type="scientific">Pseudoalteromonas gelatinilytica</name>
    <dbReference type="NCBI Taxonomy" id="1703256"/>
    <lineage>
        <taxon>Bacteria</taxon>
        <taxon>Pseudomonadati</taxon>
        <taxon>Pseudomonadota</taxon>
        <taxon>Gammaproteobacteria</taxon>
        <taxon>Alteromonadales</taxon>
        <taxon>Pseudoalteromonadaceae</taxon>
        <taxon>Pseudoalteromonas</taxon>
    </lineage>
</organism>
<dbReference type="PROSITE" id="PS50268">
    <property type="entry name" value="CADHERIN_2"/>
    <property type="match status" value="1"/>
</dbReference>
<dbReference type="InterPro" id="IPR013783">
    <property type="entry name" value="Ig-like_fold"/>
</dbReference>
<dbReference type="NCBIfam" id="TIGR01965">
    <property type="entry name" value="VCBS_repeat"/>
    <property type="match status" value="1"/>
</dbReference>
<feature type="region of interest" description="Disordered" evidence="1">
    <location>
        <begin position="881"/>
        <end position="933"/>
    </location>
</feature>
<reference evidence="3 4" key="1">
    <citation type="submission" date="2018-09" db="EMBL/GenBank/DDBJ databases">
        <title>Identification of marine bacteria producing industrial enzymes.</title>
        <authorList>
            <person name="Cheng T.H."/>
            <person name="Saidin J."/>
            <person name="Muhd D.D."/>
            <person name="Isa M.N.M."/>
            <person name="Bakar M.F.A."/>
            <person name="Ismail N."/>
        </authorList>
    </citation>
    <scope>NUCLEOTIDE SEQUENCE [LARGE SCALE GENOMIC DNA]</scope>
    <source>
        <strain evidence="3 4">MNAD 1.6</strain>
    </source>
</reference>
<dbReference type="Pfam" id="PF17963">
    <property type="entry name" value="Big_9"/>
    <property type="match status" value="2"/>
</dbReference>
<protein>
    <recommendedName>
        <fullName evidence="2">Cadherin domain-containing protein</fullName>
    </recommendedName>
</protein>
<dbReference type="GO" id="GO:0016020">
    <property type="term" value="C:membrane"/>
    <property type="evidence" value="ECO:0007669"/>
    <property type="project" value="InterPro"/>
</dbReference>
<evidence type="ECO:0000256" key="1">
    <source>
        <dbReference type="SAM" id="MobiDB-lite"/>
    </source>
</evidence>
<dbReference type="InterPro" id="IPR002126">
    <property type="entry name" value="Cadherin-like_dom"/>
</dbReference>
<proteinExistence type="predicted"/>
<dbReference type="CDD" id="cd11304">
    <property type="entry name" value="Cadherin_repeat"/>
    <property type="match status" value="1"/>
</dbReference>
<feature type="compositionally biased region" description="Acidic residues" evidence="1">
    <location>
        <begin position="915"/>
        <end position="926"/>
    </location>
</feature>
<evidence type="ECO:0000313" key="3">
    <source>
        <dbReference type="EMBL" id="RJF37438.1"/>
    </source>
</evidence>